<reference evidence="8" key="1">
    <citation type="journal article" date="2014" name="Genome Biol. Evol.">
        <title>Pangenome evidence for extensive interdomain horizontal transfer affecting lineage core and shell genes in uncultured planktonic thaumarchaeota and euryarchaeota.</title>
        <authorList>
            <person name="Deschamps P."/>
            <person name="Zivanovic Y."/>
            <person name="Moreira D."/>
            <person name="Rodriguez-Valera F."/>
            <person name="Lopez-Garcia P."/>
        </authorList>
    </citation>
    <scope>NUCLEOTIDE SEQUENCE</scope>
</reference>
<dbReference type="GO" id="GO:0005737">
    <property type="term" value="C:cytoplasm"/>
    <property type="evidence" value="ECO:0007669"/>
    <property type="project" value="TreeGrafter"/>
</dbReference>
<comment type="similarity">
    <text evidence="6">Belongs to the SAICAR synthetase family.</text>
</comment>
<dbReference type="Pfam" id="PF01259">
    <property type="entry name" value="SAICAR_synt"/>
    <property type="match status" value="1"/>
</dbReference>
<evidence type="ECO:0000256" key="2">
    <source>
        <dbReference type="ARBA" id="ARBA00022598"/>
    </source>
</evidence>
<accession>A0A075HRG8</accession>
<evidence type="ECO:0000256" key="5">
    <source>
        <dbReference type="ARBA" id="ARBA00022840"/>
    </source>
</evidence>
<evidence type="ECO:0000256" key="6">
    <source>
        <dbReference type="HAMAP-Rule" id="MF_00137"/>
    </source>
</evidence>
<gene>
    <name evidence="6 8" type="primary">purC</name>
</gene>
<feature type="domain" description="SAICAR synthetase/ADE2 N-terminal" evidence="7">
    <location>
        <begin position="35"/>
        <end position="286"/>
    </location>
</feature>
<protein>
    <recommendedName>
        <fullName evidence="6">Phosphoribosylaminoimidazole-succinocarboxamide synthase</fullName>
        <ecNumber evidence="6">6.3.2.6</ecNumber>
    </recommendedName>
    <alternativeName>
        <fullName evidence="6">SAICAR synthetase</fullName>
    </alternativeName>
</protein>
<dbReference type="AlphaFoldDB" id="A0A075HRG8"/>
<dbReference type="GO" id="GO:0005524">
    <property type="term" value="F:ATP binding"/>
    <property type="evidence" value="ECO:0007669"/>
    <property type="project" value="UniProtKB-KW"/>
</dbReference>
<keyword evidence="4 6" id="KW-0658">Purine biosynthesis</keyword>
<dbReference type="EMBL" id="KF901100">
    <property type="protein sequence ID" value="AIF18060.1"/>
    <property type="molecule type" value="Genomic_DNA"/>
</dbReference>
<dbReference type="PANTHER" id="PTHR43700">
    <property type="entry name" value="PHOSPHORIBOSYLAMINOIMIDAZOLE-SUCCINOCARBOXAMIDE SYNTHASE"/>
    <property type="match status" value="1"/>
</dbReference>
<comment type="catalytic activity">
    <reaction evidence="6">
        <text>5-amino-1-(5-phospho-D-ribosyl)imidazole-4-carboxylate + L-aspartate + ATP = (2S)-2-[5-amino-1-(5-phospho-beta-D-ribosyl)imidazole-4-carboxamido]succinate + ADP + phosphate + 2 H(+)</text>
        <dbReference type="Rhea" id="RHEA:22628"/>
        <dbReference type="ChEBI" id="CHEBI:15378"/>
        <dbReference type="ChEBI" id="CHEBI:29991"/>
        <dbReference type="ChEBI" id="CHEBI:30616"/>
        <dbReference type="ChEBI" id="CHEBI:43474"/>
        <dbReference type="ChEBI" id="CHEBI:58443"/>
        <dbReference type="ChEBI" id="CHEBI:77657"/>
        <dbReference type="ChEBI" id="CHEBI:456216"/>
        <dbReference type="EC" id="6.3.2.6"/>
    </reaction>
</comment>
<keyword evidence="5 6" id="KW-0067">ATP-binding</keyword>
<evidence type="ECO:0000313" key="8">
    <source>
        <dbReference type="EMBL" id="AIF18060.1"/>
    </source>
</evidence>
<comment type="pathway">
    <text evidence="1 6">Purine metabolism; IMP biosynthesis via de novo pathway; 5-amino-1-(5-phospho-D-ribosyl)imidazole-4-carboxamide from 5-amino-1-(5-phospho-D-ribosyl)imidazole-4-carboxylate: step 1/2.</text>
</comment>
<sequence>MPQDRAWVCYIFHTDSVRQPSRTARDGEGVMGELQYSGKVKQVWSTDSEDVLEFRYTNQISVFDQIIPSLIPRKGESLNRTTCHWFKLVEDAGICETHMIDMNAPDRCLSKKFAVIKEPGAIPRDMENVFVPLEVICRHHLTGSAFKRYADGKVESSEFGFEPGTVLEDGVKLPEPYLEVSTKFEAFDRLLDREEALEISNLTDEEFDSILDCVLKIDAIIEREAGARGLIHVDGKKEFALGKDRKPVLVDSFGTLDEDRWWDAETYATGEIVSLSKEFVREHYIATGHHKELYAARDEGREEPPIPALPQEIIDQTAALYASMYERLTGESF</sequence>
<dbReference type="HAMAP" id="MF_00137">
    <property type="entry name" value="SAICAR_synth"/>
    <property type="match status" value="1"/>
</dbReference>
<dbReference type="CDD" id="cd01414">
    <property type="entry name" value="SAICAR_synt_Sc"/>
    <property type="match status" value="1"/>
</dbReference>
<keyword evidence="3 6" id="KW-0547">Nucleotide-binding</keyword>
<dbReference type="Gene3D" id="3.30.470.20">
    <property type="entry name" value="ATP-grasp fold, B domain"/>
    <property type="match status" value="1"/>
</dbReference>
<keyword evidence="2 6" id="KW-0436">Ligase</keyword>
<dbReference type="PANTHER" id="PTHR43700:SF1">
    <property type="entry name" value="PHOSPHORIBOSYLAMINOIMIDAZOLE-SUCCINOCARBOXAMIDE SYNTHASE"/>
    <property type="match status" value="1"/>
</dbReference>
<evidence type="ECO:0000256" key="4">
    <source>
        <dbReference type="ARBA" id="ARBA00022755"/>
    </source>
</evidence>
<dbReference type="Gene3D" id="3.30.200.20">
    <property type="entry name" value="Phosphorylase Kinase, domain 1"/>
    <property type="match status" value="1"/>
</dbReference>
<evidence type="ECO:0000256" key="3">
    <source>
        <dbReference type="ARBA" id="ARBA00022741"/>
    </source>
</evidence>
<evidence type="ECO:0000259" key="7">
    <source>
        <dbReference type="Pfam" id="PF01259"/>
    </source>
</evidence>
<name>A0A075HRG8_9EURY</name>
<proteinExistence type="inferred from homology"/>
<dbReference type="EC" id="6.3.2.6" evidence="6"/>
<dbReference type="UniPathway" id="UPA00074">
    <property type="reaction ID" value="UER00131"/>
</dbReference>
<dbReference type="SUPFAM" id="SSF56104">
    <property type="entry name" value="SAICAR synthase-like"/>
    <property type="match status" value="1"/>
</dbReference>
<dbReference type="GO" id="GO:0006189">
    <property type="term" value="P:'de novo' IMP biosynthetic process"/>
    <property type="evidence" value="ECO:0007669"/>
    <property type="project" value="UniProtKB-UniRule"/>
</dbReference>
<organism evidence="8">
    <name type="scientific">uncultured marine group II/III euryarchaeote KM3_80_H04</name>
    <dbReference type="NCBI Taxonomy" id="1456516"/>
    <lineage>
        <taxon>Archaea</taxon>
        <taxon>Methanobacteriati</taxon>
        <taxon>Methanobacteriota</taxon>
        <taxon>environmental samples</taxon>
    </lineage>
</organism>
<evidence type="ECO:0000256" key="1">
    <source>
        <dbReference type="ARBA" id="ARBA00004672"/>
    </source>
</evidence>
<dbReference type="GO" id="GO:0004639">
    <property type="term" value="F:phosphoribosylaminoimidazolesuccinocarboxamide synthase activity"/>
    <property type="evidence" value="ECO:0007669"/>
    <property type="project" value="UniProtKB-UniRule"/>
</dbReference>
<dbReference type="InterPro" id="IPR028923">
    <property type="entry name" value="SAICAR_synt/ADE2_N"/>
</dbReference>